<dbReference type="Proteomes" id="UP000004994">
    <property type="component" value="Chromosome 11"/>
</dbReference>
<evidence type="ECO:0000313" key="3">
    <source>
        <dbReference type="EnsemblPlants" id="Solyc11g011615.1.1"/>
    </source>
</evidence>
<protein>
    <submittedName>
        <fullName evidence="3">Uncharacterized protein</fullName>
    </submittedName>
</protein>
<reference evidence="3" key="2">
    <citation type="submission" date="2019-01" db="UniProtKB">
        <authorList>
            <consortium name="EnsemblPlants"/>
        </authorList>
    </citation>
    <scope>IDENTIFICATION</scope>
    <source>
        <strain evidence="3">cv. Heinz 1706</strain>
    </source>
</reference>
<organism evidence="3">
    <name type="scientific">Solanum lycopersicum</name>
    <name type="common">Tomato</name>
    <name type="synonym">Lycopersicon esculentum</name>
    <dbReference type="NCBI Taxonomy" id="4081"/>
    <lineage>
        <taxon>Eukaryota</taxon>
        <taxon>Viridiplantae</taxon>
        <taxon>Streptophyta</taxon>
        <taxon>Embryophyta</taxon>
        <taxon>Tracheophyta</taxon>
        <taxon>Spermatophyta</taxon>
        <taxon>Magnoliopsida</taxon>
        <taxon>eudicotyledons</taxon>
        <taxon>Gunneridae</taxon>
        <taxon>Pentapetalae</taxon>
        <taxon>asterids</taxon>
        <taxon>lamiids</taxon>
        <taxon>Solanales</taxon>
        <taxon>Solanaceae</taxon>
        <taxon>Solanoideae</taxon>
        <taxon>Solaneae</taxon>
        <taxon>Solanum</taxon>
        <taxon>Solanum subgen. Lycopersicon</taxon>
    </lineage>
</organism>
<evidence type="ECO:0000256" key="1">
    <source>
        <dbReference type="ARBA" id="ARBA00006974"/>
    </source>
</evidence>
<dbReference type="InterPro" id="IPR003676">
    <property type="entry name" value="SAUR_fam"/>
</dbReference>
<dbReference type="Gramene" id="Solyc11g011615.1.1">
    <property type="protein sequence ID" value="Solyc11g011615.1.1"/>
    <property type="gene ID" value="Solyc11g011615.1"/>
</dbReference>
<accession>A0A3Q7JJB2</accession>
<feature type="region of interest" description="Disordered" evidence="2">
    <location>
        <begin position="1"/>
        <end position="29"/>
    </location>
</feature>
<proteinExistence type="inferred from homology"/>
<reference evidence="3" key="1">
    <citation type="journal article" date="2012" name="Nature">
        <title>The tomato genome sequence provides insights into fleshy fruit evolution.</title>
        <authorList>
            <consortium name="Tomato Genome Consortium"/>
        </authorList>
    </citation>
    <scope>NUCLEOTIDE SEQUENCE [LARGE SCALE GENOMIC DNA]</scope>
    <source>
        <strain evidence="3">cv. Heinz 1706</strain>
    </source>
</reference>
<dbReference type="PANTHER" id="PTHR31175">
    <property type="entry name" value="AUXIN-RESPONSIVE FAMILY PROTEIN"/>
    <property type="match status" value="1"/>
</dbReference>
<name>A0A3Q7JJB2_SOLLC</name>
<keyword evidence="4" id="KW-1185">Reference proteome</keyword>
<evidence type="ECO:0000313" key="4">
    <source>
        <dbReference type="Proteomes" id="UP000004994"/>
    </source>
</evidence>
<sequence length="181" mass="20042">MLQSPTSPPQVGRSGDHTQLADDIQMSRTRQRFRENISDLRSGGDIGEGYDSIHFHGETQCCNHQQFPRSGSEEDSYSTSSSSRVAKGHFVIYTADQARFIIPLAYPETRPLHNFQTSFMNCIISLIKKGVAAGDLQIISLIKKGVAAGDLQRALLLSIPSCCSSTFSLHQNSRNHQILVY</sequence>
<dbReference type="STRING" id="4081.A0A3Q7JJB2"/>
<comment type="similarity">
    <text evidence="1">Belongs to the ARG7 family.</text>
</comment>
<dbReference type="AlphaFoldDB" id="A0A3Q7JJB2"/>
<dbReference type="InParanoid" id="A0A3Q7JJB2"/>
<dbReference type="GO" id="GO:0009733">
    <property type="term" value="P:response to auxin"/>
    <property type="evidence" value="ECO:0007669"/>
    <property type="project" value="InterPro"/>
</dbReference>
<dbReference type="EnsemblPlants" id="Solyc11g011615.1.1">
    <property type="protein sequence ID" value="Solyc11g011615.1.1"/>
    <property type="gene ID" value="Solyc11g011615.1"/>
</dbReference>
<evidence type="ECO:0000256" key="2">
    <source>
        <dbReference type="SAM" id="MobiDB-lite"/>
    </source>
</evidence>
<dbReference type="Pfam" id="PF02519">
    <property type="entry name" value="Auxin_inducible"/>
    <property type="match status" value="1"/>
</dbReference>
<dbReference type="PANTHER" id="PTHR31175:SF102">
    <property type="entry name" value="AUXIN-INDUCED SAUR"/>
    <property type="match status" value="1"/>
</dbReference>